<dbReference type="AlphaFoldDB" id="A0A2U8VU86"/>
<reference evidence="2 3" key="1">
    <citation type="submission" date="2018-05" db="EMBL/GenBank/DDBJ databases">
        <title>Complete Genome Sequence of Methylobacterium sp. 17Sr1-43.</title>
        <authorList>
            <person name="Srinivasan S."/>
        </authorList>
    </citation>
    <scope>NUCLEOTIDE SEQUENCE [LARGE SCALE GENOMIC DNA]</scope>
    <source>
        <strain evidence="2 3">17Sr1-43</strain>
    </source>
</reference>
<evidence type="ECO:0000256" key="1">
    <source>
        <dbReference type="SAM" id="MobiDB-lite"/>
    </source>
</evidence>
<accession>A0A2U8VU86</accession>
<dbReference type="RefSeq" id="WP_109952392.1">
    <property type="nucleotide sequence ID" value="NZ_CP029551.1"/>
</dbReference>
<proteinExistence type="predicted"/>
<feature type="region of interest" description="Disordered" evidence="1">
    <location>
        <begin position="379"/>
        <end position="434"/>
    </location>
</feature>
<organism evidence="2 3">
    <name type="scientific">Methylobacterium radiodurans</name>
    <dbReference type="NCBI Taxonomy" id="2202828"/>
    <lineage>
        <taxon>Bacteria</taxon>
        <taxon>Pseudomonadati</taxon>
        <taxon>Pseudomonadota</taxon>
        <taxon>Alphaproteobacteria</taxon>
        <taxon>Hyphomicrobiales</taxon>
        <taxon>Methylobacteriaceae</taxon>
        <taxon>Methylobacterium</taxon>
    </lineage>
</organism>
<gene>
    <name evidence="2" type="ORF">DK427_17565</name>
</gene>
<protein>
    <submittedName>
        <fullName evidence="2">Uncharacterized protein</fullName>
    </submittedName>
</protein>
<name>A0A2U8VU86_9HYPH</name>
<feature type="compositionally biased region" description="Low complexity" evidence="1">
    <location>
        <begin position="422"/>
        <end position="434"/>
    </location>
</feature>
<keyword evidence="3" id="KW-1185">Reference proteome</keyword>
<dbReference type="EMBL" id="CP029551">
    <property type="protein sequence ID" value="AWN37313.1"/>
    <property type="molecule type" value="Genomic_DNA"/>
</dbReference>
<evidence type="ECO:0000313" key="2">
    <source>
        <dbReference type="EMBL" id="AWN37313.1"/>
    </source>
</evidence>
<dbReference type="KEGG" id="meti:DK427_17565"/>
<dbReference type="Proteomes" id="UP000246058">
    <property type="component" value="Chromosome"/>
</dbReference>
<evidence type="ECO:0000313" key="3">
    <source>
        <dbReference type="Proteomes" id="UP000246058"/>
    </source>
</evidence>
<dbReference type="OrthoDB" id="8145316at2"/>
<sequence>MSHPKARARRARAARAGSLACALTLSLPLGLPLLPLTLAAGPLAAQEAASAVQDVTLTDVVLPLGGAEFRAPKATVSGTRLSRDELAALLRPGAAEPWPARLARLEAASITIPVLVSEHSGPGAIRQTVTYREVTARDVRAGRIAELTAAGAAIRVSGGDKEGSGTYGQIRANDVDLVALTRLYGVPGDGKGTVQRVYAGIQVAEVVYTDPTGTTMRITELQGRDLGGRQIPGGFGGALDAVAVGLGRLEAEGDALPAAERAKLAGAGADLIEAASVGAIEARGLSLSETGPRGTLLIEAERLAYATGPEAGLSLEGLAFTQGETRARFDRLALTGISLAPTLATLRRLADPAAATQAEDARRMMPALGGLTLKGLSLDLPGPAPTTADPLAAPGARADAKPDTNKPGSRPGPAGTPPPATTQPGQPGQPAGQVATHVALRDAALSFGPLRDGVPTAGRLSLSGLVMPAATVTGAPILGALPGYGYRDLDLDLVADLAWDEGRRELALREVAVSGRDMGAVRLTGTVGGVGPEIFSAEMPVSEMLMFTASARTLDLTVENTGLFERFIATQSKALSLKPEELRQEYVSASQFGVPVILGGSAGARAIGTALGQFVQKPGRLVLKARARDAAGLGFADVALARSPAAILDRVEVEAKAE</sequence>
<feature type="compositionally biased region" description="Low complexity" evidence="1">
    <location>
        <begin position="379"/>
        <end position="396"/>
    </location>
</feature>